<organism evidence="3 4">
    <name type="scientific">Cuscuta australis</name>
    <dbReference type="NCBI Taxonomy" id="267555"/>
    <lineage>
        <taxon>Eukaryota</taxon>
        <taxon>Viridiplantae</taxon>
        <taxon>Streptophyta</taxon>
        <taxon>Embryophyta</taxon>
        <taxon>Tracheophyta</taxon>
        <taxon>Spermatophyta</taxon>
        <taxon>Magnoliopsida</taxon>
        <taxon>eudicotyledons</taxon>
        <taxon>Gunneridae</taxon>
        <taxon>Pentapetalae</taxon>
        <taxon>asterids</taxon>
        <taxon>lamiids</taxon>
        <taxon>Solanales</taxon>
        <taxon>Convolvulaceae</taxon>
        <taxon>Cuscuteae</taxon>
        <taxon>Cuscuta</taxon>
        <taxon>Cuscuta subgen. Grammica</taxon>
        <taxon>Cuscuta sect. Cleistogrammica</taxon>
    </lineage>
</organism>
<evidence type="ECO:0000313" key="3">
    <source>
        <dbReference type="EMBL" id="RAL45476.1"/>
    </source>
</evidence>
<accession>A0A328DJ54</accession>
<keyword evidence="1" id="KW-0812">Transmembrane</keyword>
<name>A0A328DJ54_9ASTE</name>
<feature type="domain" description="DUF7865" evidence="2">
    <location>
        <begin position="53"/>
        <end position="113"/>
    </location>
</feature>
<proteinExistence type="predicted"/>
<gene>
    <name evidence="3" type="ORF">DM860_014865</name>
</gene>
<evidence type="ECO:0000256" key="1">
    <source>
        <dbReference type="SAM" id="Phobius"/>
    </source>
</evidence>
<dbReference type="PANTHER" id="PTHR34274:SF5">
    <property type="entry name" value="TRANSMEMBRANE PROTEIN"/>
    <property type="match status" value="1"/>
</dbReference>
<feature type="transmembrane region" description="Helical" evidence="1">
    <location>
        <begin position="95"/>
        <end position="115"/>
    </location>
</feature>
<keyword evidence="4" id="KW-1185">Reference proteome</keyword>
<dbReference type="Pfam" id="PF25266">
    <property type="entry name" value="DUF7865"/>
    <property type="match status" value="1"/>
</dbReference>
<dbReference type="EMBL" id="NQVE01000133">
    <property type="protein sequence ID" value="RAL45476.1"/>
    <property type="molecule type" value="Genomic_DNA"/>
</dbReference>
<dbReference type="AlphaFoldDB" id="A0A328DJ54"/>
<dbReference type="Proteomes" id="UP000249390">
    <property type="component" value="Unassembled WGS sequence"/>
</dbReference>
<reference evidence="3 4" key="1">
    <citation type="submission" date="2018-06" db="EMBL/GenBank/DDBJ databases">
        <title>The Genome of Cuscuta australis (Dodder) Provides Insight into the Evolution of Plant Parasitism.</title>
        <authorList>
            <person name="Liu H."/>
        </authorList>
    </citation>
    <scope>NUCLEOTIDE SEQUENCE [LARGE SCALE GENOMIC DNA]</scope>
    <source>
        <strain evidence="4">cv. Yunnan</strain>
        <tissue evidence="3">Vines</tissue>
    </source>
</reference>
<evidence type="ECO:0000259" key="2">
    <source>
        <dbReference type="Pfam" id="PF25266"/>
    </source>
</evidence>
<keyword evidence="1" id="KW-0472">Membrane</keyword>
<comment type="caution">
    <text evidence="3">The sequence shown here is derived from an EMBL/GenBank/DDBJ whole genome shotgun (WGS) entry which is preliminary data.</text>
</comment>
<dbReference type="PANTHER" id="PTHR34274">
    <property type="entry name" value="TRANSMEMBRANE PROTEIN"/>
    <property type="match status" value="1"/>
</dbReference>
<protein>
    <recommendedName>
        <fullName evidence="2">DUF7865 domain-containing protein</fullName>
    </recommendedName>
</protein>
<dbReference type="InterPro" id="IPR057187">
    <property type="entry name" value="DUF7865"/>
</dbReference>
<sequence length="227" mass="25701">MNIIFNSQRGTSLFRSRKVARYHLMIPCYRHKRGYVASTFSQMVGRYRPTVPSCGALMMFYSNDLLVFSHGRERASKLLGSTPHDQLIIQTSDSFSGLLLFAIGFLLFMVAFSSLQLHCRCKRKGLVRCIMGRAFSLSLPLLTSLKAFSLSLIPLNLSTVTAHRHPTAASLPPVTALYHPWTHEYQRLWSAPLTLPLPLRLLLVNGLKYTCMLKGHLNLNFSSFFFS</sequence>
<keyword evidence="1" id="KW-1133">Transmembrane helix</keyword>
<evidence type="ECO:0000313" key="4">
    <source>
        <dbReference type="Proteomes" id="UP000249390"/>
    </source>
</evidence>